<dbReference type="FunFam" id="3.40.50.720:FF:000065">
    <property type="entry name" value="UDP-glucuronic acid decarboxylase 1"/>
    <property type="match status" value="1"/>
</dbReference>
<gene>
    <name evidence="14" type="ORF">E3U44_15375</name>
</gene>
<dbReference type="PANTHER" id="PTHR43078:SF6">
    <property type="entry name" value="UDP-GLUCURONIC ACID DECARBOXYLASE 1"/>
    <property type="match status" value="1"/>
</dbReference>
<dbReference type="OrthoDB" id="9803010at2"/>
<evidence type="ECO:0000256" key="5">
    <source>
        <dbReference type="ARBA" id="ARBA00022968"/>
    </source>
</evidence>
<keyword evidence="11" id="KW-0456">Lyase</keyword>
<evidence type="ECO:0000256" key="1">
    <source>
        <dbReference type="ARBA" id="ARBA00001911"/>
    </source>
</evidence>
<evidence type="ECO:0000313" key="15">
    <source>
        <dbReference type="Proteomes" id="UP000294325"/>
    </source>
</evidence>
<keyword evidence="3" id="KW-0812">Transmembrane</keyword>
<evidence type="ECO:0000256" key="12">
    <source>
        <dbReference type="ARBA" id="ARBA00037859"/>
    </source>
</evidence>
<reference evidence="14 15" key="1">
    <citation type="submission" date="2019-03" db="EMBL/GenBank/DDBJ databases">
        <title>The genome sequence of Nitrosococcus wardiae strain D1FHST reveals the archetypal metabolic capacity of ammonia-oxidizing Gammaproteobacteria.</title>
        <authorList>
            <person name="Wang L."/>
            <person name="Lim C.K."/>
            <person name="Hanson T.E."/>
            <person name="Dang H."/>
            <person name="Klotz M.G."/>
        </authorList>
    </citation>
    <scope>NUCLEOTIDE SEQUENCE [LARGE SCALE GENOMIC DNA]</scope>
    <source>
        <strain evidence="14 15">D1FHS</strain>
    </source>
</reference>
<keyword evidence="6" id="KW-1133">Transmembrane helix</keyword>
<dbReference type="AlphaFoldDB" id="A0A4P7C251"/>
<evidence type="ECO:0000256" key="11">
    <source>
        <dbReference type="ARBA" id="ARBA00023239"/>
    </source>
</evidence>
<dbReference type="EMBL" id="CP038033">
    <property type="protein sequence ID" value="QBQ55737.1"/>
    <property type="molecule type" value="Genomic_DNA"/>
</dbReference>
<dbReference type="Proteomes" id="UP000294325">
    <property type="component" value="Chromosome"/>
</dbReference>
<sequence>MKRVLVTGGAGFLGRHLCARLLQEGCQVFCMDNFYTGSKDNIREFLDYSCFKMIHHDVCLPFYLEVDEIYNLACPASPIHYQRDPVQTLKTNAYGAINMLELAKRLQVKILQASTSEVYGNPQQHPQDEEYWGHVNPIGARSCYDEGKRCAESLFFAYHQQHQLPVKVARIFNTYGPYMQCEDGRVISNFIVQALHHKPITLYGNGSQSRSFCYVTDLIEALFRLMHSPAKITGPINLGNPQELTVLELAQMVRRLTNSRSKIVFRPLPGDDPQRRRPDILRAQELLSWQPRIELEAGLMHTITYFDKLLSHTPQPASYSAQLAMGLESP</sequence>
<dbReference type="PANTHER" id="PTHR43078">
    <property type="entry name" value="UDP-GLUCURONIC ACID DECARBOXYLASE-RELATED"/>
    <property type="match status" value="1"/>
</dbReference>
<keyword evidence="8" id="KW-0333">Golgi apparatus</keyword>
<dbReference type="InterPro" id="IPR001509">
    <property type="entry name" value="Epimerase_deHydtase"/>
</dbReference>
<dbReference type="GO" id="GO:0070403">
    <property type="term" value="F:NAD+ binding"/>
    <property type="evidence" value="ECO:0007669"/>
    <property type="project" value="InterPro"/>
</dbReference>
<evidence type="ECO:0000256" key="4">
    <source>
        <dbReference type="ARBA" id="ARBA00022793"/>
    </source>
</evidence>
<dbReference type="InterPro" id="IPR044516">
    <property type="entry name" value="UXS-like"/>
</dbReference>
<keyword evidence="15" id="KW-1185">Reference proteome</keyword>
<dbReference type="GO" id="GO:0033320">
    <property type="term" value="P:UDP-D-xylose biosynthetic process"/>
    <property type="evidence" value="ECO:0007669"/>
    <property type="project" value="UniProtKB-UniPathway"/>
</dbReference>
<keyword evidence="5" id="KW-0735">Signal-anchor</keyword>
<keyword evidence="7" id="KW-0520">NAD</keyword>
<comment type="subcellular location">
    <subcellularLocation>
        <location evidence="2">Golgi apparatus membrane</location>
        <topology evidence="2">Single-pass type II membrane protein</topology>
    </subcellularLocation>
    <subcellularLocation>
        <location evidence="12">Golgi apparatus</location>
        <location evidence="12">Golgi stack membrane</location>
    </subcellularLocation>
</comment>
<keyword evidence="4" id="KW-0210">Decarboxylase</keyword>
<proteinExistence type="predicted"/>
<dbReference type="InterPro" id="IPR036291">
    <property type="entry name" value="NAD(P)-bd_dom_sf"/>
</dbReference>
<dbReference type="UniPathway" id="UPA00796">
    <property type="reaction ID" value="UER00771"/>
</dbReference>
<dbReference type="Gene3D" id="3.40.50.720">
    <property type="entry name" value="NAD(P)-binding Rossmann-like Domain"/>
    <property type="match status" value="1"/>
</dbReference>
<evidence type="ECO:0000256" key="6">
    <source>
        <dbReference type="ARBA" id="ARBA00022989"/>
    </source>
</evidence>
<dbReference type="SUPFAM" id="SSF51735">
    <property type="entry name" value="NAD(P)-binding Rossmann-fold domains"/>
    <property type="match status" value="1"/>
</dbReference>
<dbReference type="GO" id="GO:0048040">
    <property type="term" value="F:UDP-glucuronate decarboxylase activity"/>
    <property type="evidence" value="ECO:0007669"/>
    <property type="project" value="TreeGrafter"/>
</dbReference>
<evidence type="ECO:0000256" key="8">
    <source>
        <dbReference type="ARBA" id="ARBA00023034"/>
    </source>
</evidence>
<dbReference type="CDD" id="cd05230">
    <property type="entry name" value="UGD_SDR_e"/>
    <property type="match status" value="1"/>
</dbReference>
<evidence type="ECO:0000256" key="2">
    <source>
        <dbReference type="ARBA" id="ARBA00004323"/>
    </source>
</evidence>
<dbReference type="GO" id="GO:0005737">
    <property type="term" value="C:cytoplasm"/>
    <property type="evidence" value="ECO:0007669"/>
    <property type="project" value="TreeGrafter"/>
</dbReference>
<evidence type="ECO:0000256" key="9">
    <source>
        <dbReference type="ARBA" id="ARBA00023136"/>
    </source>
</evidence>
<protein>
    <submittedName>
        <fullName evidence="14">SDR family oxidoreductase</fullName>
    </submittedName>
</protein>
<dbReference type="RefSeq" id="WP_134358994.1">
    <property type="nucleotide sequence ID" value="NZ_CP038033.1"/>
</dbReference>
<comment type="cofactor">
    <cofactor evidence="1">
        <name>NAD(+)</name>
        <dbReference type="ChEBI" id="CHEBI:57540"/>
    </cofactor>
</comment>
<feature type="domain" description="NAD-dependent epimerase/dehydratase" evidence="13">
    <location>
        <begin position="4"/>
        <end position="238"/>
    </location>
</feature>
<evidence type="ECO:0000256" key="10">
    <source>
        <dbReference type="ARBA" id="ARBA00023180"/>
    </source>
</evidence>
<dbReference type="KEGG" id="nwr:E3U44_15375"/>
<evidence type="ECO:0000256" key="3">
    <source>
        <dbReference type="ARBA" id="ARBA00022692"/>
    </source>
</evidence>
<evidence type="ECO:0000256" key="7">
    <source>
        <dbReference type="ARBA" id="ARBA00023027"/>
    </source>
</evidence>
<keyword evidence="9" id="KW-0472">Membrane</keyword>
<keyword evidence="10" id="KW-0325">Glycoprotein</keyword>
<organism evidence="14 15">
    <name type="scientific">Nitrosococcus wardiae</name>
    <dbReference type="NCBI Taxonomy" id="1814290"/>
    <lineage>
        <taxon>Bacteria</taxon>
        <taxon>Pseudomonadati</taxon>
        <taxon>Pseudomonadota</taxon>
        <taxon>Gammaproteobacteria</taxon>
        <taxon>Chromatiales</taxon>
        <taxon>Chromatiaceae</taxon>
        <taxon>Nitrosococcus</taxon>
    </lineage>
</organism>
<dbReference type="GO" id="GO:0042732">
    <property type="term" value="P:D-xylose metabolic process"/>
    <property type="evidence" value="ECO:0007669"/>
    <property type="project" value="InterPro"/>
</dbReference>
<accession>A0A4P7C251</accession>
<evidence type="ECO:0000259" key="13">
    <source>
        <dbReference type="Pfam" id="PF01370"/>
    </source>
</evidence>
<dbReference type="Pfam" id="PF01370">
    <property type="entry name" value="Epimerase"/>
    <property type="match status" value="1"/>
</dbReference>
<evidence type="ECO:0000313" key="14">
    <source>
        <dbReference type="EMBL" id="QBQ55737.1"/>
    </source>
</evidence>
<name>A0A4P7C251_9GAMM</name>